<gene>
    <name evidence="4" type="ORF">DFR64_1942</name>
</gene>
<keyword evidence="5" id="KW-1185">Reference proteome</keyword>
<dbReference type="Gene3D" id="3.40.630.30">
    <property type="match status" value="1"/>
</dbReference>
<protein>
    <submittedName>
        <fullName evidence="4">Ribosomal-protein-alanine N-acetyltransferase</fullName>
    </submittedName>
</protein>
<dbReference type="InterPro" id="IPR000182">
    <property type="entry name" value="GNAT_dom"/>
</dbReference>
<organism evidence="4 5">
    <name type="scientific">Pelolinea submarina</name>
    <dbReference type="NCBI Taxonomy" id="913107"/>
    <lineage>
        <taxon>Bacteria</taxon>
        <taxon>Bacillati</taxon>
        <taxon>Chloroflexota</taxon>
        <taxon>Anaerolineae</taxon>
        <taxon>Anaerolineales</taxon>
        <taxon>Anaerolineaceae</taxon>
        <taxon>Pelolinea</taxon>
    </lineage>
</organism>
<dbReference type="GO" id="GO:0004596">
    <property type="term" value="F:protein-N-terminal amino-acid acetyltransferase activity"/>
    <property type="evidence" value="ECO:0007669"/>
    <property type="project" value="InterPro"/>
</dbReference>
<dbReference type="EMBL" id="QUMS01000002">
    <property type="protein sequence ID" value="REG08570.1"/>
    <property type="molecule type" value="Genomic_DNA"/>
</dbReference>
<keyword evidence="1 4" id="KW-0808">Transferase</keyword>
<dbReference type="Proteomes" id="UP000256388">
    <property type="component" value="Unassembled WGS sequence"/>
</dbReference>
<proteinExistence type="predicted"/>
<dbReference type="GO" id="GO:0031415">
    <property type="term" value="C:NatA complex"/>
    <property type="evidence" value="ECO:0007669"/>
    <property type="project" value="InterPro"/>
</dbReference>
<dbReference type="InterPro" id="IPR016181">
    <property type="entry name" value="Acyl_CoA_acyltransferase"/>
</dbReference>
<dbReference type="PANTHER" id="PTHR23091:SF4">
    <property type="entry name" value="N-TERMINAL AMINO-ACID N(ALPHA)-ACETYLTRANSFERASE NATA"/>
    <property type="match status" value="1"/>
</dbReference>
<dbReference type="PANTHER" id="PTHR23091">
    <property type="entry name" value="N-TERMINAL ACETYLTRANSFERASE"/>
    <property type="match status" value="1"/>
</dbReference>
<evidence type="ECO:0000313" key="4">
    <source>
        <dbReference type="EMBL" id="REG08570.1"/>
    </source>
</evidence>
<dbReference type="RefSeq" id="WP_158674917.1">
    <property type="nucleotide sequence ID" value="NZ_AP018437.1"/>
</dbReference>
<reference evidence="4 5" key="1">
    <citation type="submission" date="2018-08" db="EMBL/GenBank/DDBJ databases">
        <title>Genomic Encyclopedia of Type Strains, Phase IV (KMG-IV): sequencing the most valuable type-strain genomes for metagenomic binning, comparative biology and taxonomic classification.</title>
        <authorList>
            <person name="Goeker M."/>
        </authorList>
    </citation>
    <scope>NUCLEOTIDE SEQUENCE [LARGE SCALE GENOMIC DNA]</scope>
    <source>
        <strain evidence="4 5">DSM 23923</strain>
    </source>
</reference>
<evidence type="ECO:0000313" key="5">
    <source>
        <dbReference type="Proteomes" id="UP000256388"/>
    </source>
</evidence>
<dbReference type="AlphaFoldDB" id="A0A347ZNT6"/>
<dbReference type="CDD" id="cd04301">
    <property type="entry name" value="NAT_SF"/>
    <property type="match status" value="1"/>
</dbReference>
<feature type="domain" description="N-acetyltransferase" evidence="3">
    <location>
        <begin position="7"/>
        <end position="150"/>
    </location>
</feature>
<evidence type="ECO:0000256" key="2">
    <source>
        <dbReference type="ARBA" id="ARBA00023315"/>
    </source>
</evidence>
<dbReference type="SUPFAM" id="SSF55729">
    <property type="entry name" value="Acyl-CoA N-acyltransferases (Nat)"/>
    <property type="match status" value="1"/>
</dbReference>
<dbReference type="InterPro" id="IPR045047">
    <property type="entry name" value="Ard1-like"/>
</dbReference>
<sequence length="152" mass="17210">MNATSIYNIQSANWRDLFALSALEKVCFDQDAWPLMELMGVLTFPGVVRIKAVVANEMVGFIAGDPRRSEKTGWILTLGVLPAWRSKGIGFDLLSNCEEQMGMPVVKLTVRRNNQAALHLYEKMGYHQVDIWSRYYRNGEDGLVLEKSLQAQ</sequence>
<evidence type="ECO:0000259" key="3">
    <source>
        <dbReference type="PROSITE" id="PS51186"/>
    </source>
</evidence>
<accession>A0A347ZNT6</accession>
<dbReference type="OrthoDB" id="159677at2"/>
<keyword evidence="2" id="KW-0012">Acyltransferase</keyword>
<dbReference type="Pfam" id="PF00583">
    <property type="entry name" value="Acetyltransf_1"/>
    <property type="match status" value="1"/>
</dbReference>
<comment type="caution">
    <text evidence="4">The sequence shown here is derived from an EMBL/GenBank/DDBJ whole genome shotgun (WGS) entry which is preliminary data.</text>
</comment>
<dbReference type="PROSITE" id="PS51186">
    <property type="entry name" value="GNAT"/>
    <property type="match status" value="1"/>
</dbReference>
<evidence type="ECO:0000256" key="1">
    <source>
        <dbReference type="ARBA" id="ARBA00022679"/>
    </source>
</evidence>
<name>A0A347ZNT6_9CHLR</name>